<dbReference type="RefSeq" id="WP_039683264.1">
    <property type="nucleotide sequence ID" value="NZ_CP010028.1"/>
</dbReference>
<dbReference type="AlphaFoldDB" id="A0A0A7KI41"/>
<evidence type="ECO:0000313" key="2">
    <source>
        <dbReference type="Proteomes" id="UP000030634"/>
    </source>
</evidence>
<proteinExistence type="predicted"/>
<dbReference type="HOGENOM" id="CLU_027398_1_0_0"/>
<evidence type="ECO:0000313" key="1">
    <source>
        <dbReference type="EMBL" id="AIZ44859.1"/>
    </source>
</evidence>
<protein>
    <submittedName>
        <fullName evidence="1">Uncharacterized protein</fullName>
    </submittedName>
</protein>
<reference evidence="2" key="1">
    <citation type="submission" date="2014-11" db="EMBL/GenBank/DDBJ databases">
        <title>Hymenobacter sp. DG25B genome submission.</title>
        <authorList>
            <person name="Jung H.-Y."/>
            <person name="Kim M.K."/>
            <person name="Srinivasan S."/>
            <person name="Lim S."/>
        </authorList>
    </citation>
    <scope>NUCLEOTIDE SEQUENCE [LARGE SCALE GENOMIC DNA]</scope>
    <source>
        <strain evidence="2">DY59</strain>
    </source>
</reference>
<gene>
    <name evidence="1" type="ORF">QR90_06705</name>
</gene>
<name>A0A0A7KI41_9DEIO</name>
<dbReference type="KEGG" id="dsw:QR90_06705"/>
<dbReference type="EMBL" id="CP010028">
    <property type="protein sequence ID" value="AIZ44859.1"/>
    <property type="molecule type" value="Genomic_DNA"/>
</dbReference>
<organism evidence="1 2">
    <name type="scientific">Deinococcus radiopugnans</name>
    <dbReference type="NCBI Taxonomy" id="57497"/>
    <lineage>
        <taxon>Bacteria</taxon>
        <taxon>Thermotogati</taxon>
        <taxon>Deinococcota</taxon>
        <taxon>Deinococci</taxon>
        <taxon>Deinococcales</taxon>
        <taxon>Deinococcaceae</taxon>
        <taxon>Deinococcus</taxon>
    </lineage>
</organism>
<sequence length="584" mass="63890">MTAYVDIGELVDGLYGAEVSGIDLSELVDDVLSEDLTRYQTDLVGFCQDILGMTPWAGENGKPGQLEVLEAVQDSVIAQLAGDESAPYIFHVEAGHGIGKTYGLEAPAIIWFYECFRPSVTHSTANTVTQVVDLLWKDVRTHVQNARERGHNVLRGLLPKEARAEVAANHFATGFTTNDSGGKGTQRAQGQHNRYHLYLFDEADGLPEFMYGAVKRMLTGNTVRLWLMIANPKSTTSPFQTMKLNPGVTCFRLSALNFPNVVQGREIVPGGTRRSTIASWIEDREEFGCEVVAHHDEASHTFELSWPVVIKGKVLHPVGTIFRPLRGFLYGVMGIPPEAGSGDTFVLTGRVDAALEREVLVTPESIRTIQIGVDCGRFGDDAGKVYALHRRELNLRVTIQGGEVNGMTVTRRYLVAARQALLTGHREGASAASIRVDGGGGYGGGIVDGLKEDLDLQQLFPDGFAVHEVNNDGDPSPDGAKSYANIVTEMYALADELLKVVRIGAHGKALKRDLTTRRYGYVTREDRDLKRLEKKELFKKRNSGQSPDDGDGAVLALAPERLFRVESNREAIAALEELGIGGWE</sequence>
<dbReference type="Gene3D" id="3.30.420.240">
    <property type="match status" value="1"/>
</dbReference>
<dbReference type="STRING" id="1182571.QR90_06705"/>
<accession>A0A0A7KI41</accession>
<dbReference type="Proteomes" id="UP000030634">
    <property type="component" value="Chromosome"/>
</dbReference>